<name>A0A7W0BZS3_9BACL</name>
<evidence type="ECO:0000313" key="2">
    <source>
        <dbReference type="Proteomes" id="UP000523087"/>
    </source>
</evidence>
<evidence type="ECO:0000313" key="1">
    <source>
        <dbReference type="EMBL" id="MBA2874419.1"/>
    </source>
</evidence>
<dbReference type="Proteomes" id="UP000523087">
    <property type="component" value="Unassembled WGS sequence"/>
</dbReference>
<dbReference type="InterPro" id="IPR014099">
    <property type="entry name" value="Spore_coat_GerQ"/>
</dbReference>
<sequence length="177" mass="20286">MTTNPYEPTLNVSEDERQQSYQYYPYGYTYPQTYYPTAYPYYQQPLPYQQPTTPPATGFGLQPPSFAAQTPTTASQPAIPGMLPIEESYIENILRLNKGKMATVYMTFENNREWNAKVFRGTIEAAGRDHLILSDPQTGMRYLLPMIYLDYITFDEEINYQYPFAGGTAGLSTYAPR</sequence>
<dbReference type="Pfam" id="PF09671">
    <property type="entry name" value="Spore_GerQ"/>
    <property type="match status" value="1"/>
</dbReference>
<organism evidence="1 2">
    <name type="scientific">Thermaerobacillus caldiproteolyticus</name>
    <dbReference type="NCBI Taxonomy" id="247480"/>
    <lineage>
        <taxon>Bacteria</taxon>
        <taxon>Bacillati</taxon>
        <taxon>Bacillota</taxon>
        <taxon>Bacilli</taxon>
        <taxon>Bacillales</taxon>
        <taxon>Anoxybacillaceae</taxon>
        <taxon>Thermaerobacillus</taxon>
    </lineage>
</organism>
<protein>
    <submittedName>
        <fullName evidence="1">Spore germination protein Q</fullName>
    </submittedName>
</protein>
<accession>A0A7W0BZS3</accession>
<proteinExistence type="predicted"/>
<dbReference type="AlphaFoldDB" id="A0A7W0BZS3"/>
<dbReference type="PIRSF" id="PIRSF038931">
    <property type="entry name" value="GerQ"/>
    <property type="match status" value="1"/>
</dbReference>
<dbReference type="EMBL" id="JACDUT010000003">
    <property type="protein sequence ID" value="MBA2874419.1"/>
    <property type="molecule type" value="Genomic_DNA"/>
</dbReference>
<reference evidence="1 2" key="1">
    <citation type="submission" date="2020-07" db="EMBL/GenBank/DDBJ databases">
        <title>Genomic Encyclopedia of Type Strains, Phase IV (KMG-IV): sequencing the most valuable type-strain genomes for metagenomic binning, comparative biology and taxonomic classification.</title>
        <authorList>
            <person name="Goeker M."/>
        </authorList>
    </citation>
    <scope>NUCLEOTIDE SEQUENCE [LARGE SCALE GENOMIC DNA]</scope>
    <source>
        <strain evidence="1 2">DSM 15730</strain>
    </source>
</reference>
<comment type="caution">
    <text evidence="1">The sequence shown here is derived from an EMBL/GenBank/DDBJ whole genome shotgun (WGS) entry which is preliminary data.</text>
</comment>
<keyword evidence="2" id="KW-1185">Reference proteome</keyword>
<gene>
    <name evidence="1" type="ORF">HNR31_001189</name>
</gene>
<dbReference type="RefSeq" id="WP_181555336.1">
    <property type="nucleotide sequence ID" value="NZ_JACDUT010000003.1"/>
</dbReference>
<dbReference type="NCBIfam" id="TIGR02728">
    <property type="entry name" value="spore_gerQ"/>
    <property type="match status" value="1"/>
</dbReference>